<evidence type="ECO:0000313" key="18">
    <source>
        <dbReference type="RefSeq" id="XP_022238576.1"/>
    </source>
</evidence>
<reference evidence="16 17" key="1">
    <citation type="submission" date="2025-05" db="UniProtKB">
        <authorList>
            <consortium name="RefSeq"/>
        </authorList>
    </citation>
    <scope>IDENTIFICATION</scope>
    <source>
        <tissue evidence="16 17">Muscle</tissue>
    </source>
</reference>
<dbReference type="InterPro" id="IPR000276">
    <property type="entry name" value="GPCR_Rhodpsn"/>
</dbReference>
<comment type="subcellular location">
    <subcellularLocation>
        <location evidence="1">Cell membrane</location>
        <topology evidence="1">Multi-pass membrane protein</topology>
    </subcellularLocation>
</comment>
<dbReference type="SUPFAM" id="SSF81321">
    <property type="entry name" value="Family A G protein-coupled receptor-like"/>
    <property type="match status" value="1"/>
</dbReference>
<dbReference type="CDD" id="cd15331">
    <property type="entry name" value="7tmA_5-HT1A_invertebrates"/>
    <property type="match status" value="1"/>
</dbReference>
<feature type="transmembrane region" description="Helical" evidence="13">
    <location>
        <begin position="131"/>
        <end position="157"/>
    </location>
</feature>
<dbReference type="RefSeq" id="XP_013771883.1">
    <property type="nucleotide sequence ID" value="XM_013916429.2"/>
</dbReference>
<evidence type="ECO:0000256" key="11">
    <source>
        <dbReference type="ARBA" id="ARBA00023224"/>
    </source>
</evidence>
<dbReference type="Gene3D" id="1.20.1070.10">
    <property type="entry name" value="Rhodopsin 7-helix transmembrane proteins"/>
    <property type="match status" value="1"/>
</dbReference>
<evidence type="ECO:0000256" key="12">
    <source>
        <dbReference type="RuleBase" id="RU000688"/>
    </source>
</evidence>
<keyword evidence="11 12" id="KW-0807">Transducer</keyword>
<keyword evidence="6 12" id="KW-0297">G-protein coupled receptor</keyword>
<dbReference type="PRINTS" id="PR01101">
    <property type="entry name" value="5HTRECEPTOR"/>
</dbReference>
<gene>
    <name evidence="16 17 18" type="primary">LOC106457045</name>
</gene>
<organism evidence="15 17">
    <name type="scientific">Limulus polyphemus</name>
    <name type="common">Atlantic horseshoe crab</name>
    <dbReference type="NCBI Taxonomy" id="6850"/>
    <lineage>
        <taxon>Eukaryota</taxon>
        <taxon>Metazoa</taxon>
        <taxon>Ecdysozoa</taxon>
        <taxon>Arthropoda</taxon>
        <taxon>Chelicerata</taxon>
        <taxon>Merostomata</taxon>
        <taxon>Xiphosura</taxon>
        <taxon>Limulidae</taxon>
        <taxon>Limulus</taxon>
    </lineage>
</organism>
<evidence type="ECO:0000313" key="15">
    <source>
        <dbReference type="Proteomes" id="UP000694941"/>
    </source>
</evidence>
<dbReference type="PANTHER" id="PTHR24248:SF200">
    <property type="entry name" value="5-HYDROXYTRYPTAMINE RECEPTOR 1B-LIKE ISOFORM X1"/>
    <property type="match status" value="1"/>
</dbReference>
<evidence type="ECO:0000256" key="3">
    <source>
        <dbReference type="ARBA" id="ARBA00022475"/>
    </source>
</evidence>
<sequence length="418" mass="47404">MANSIGWTSFVENTSLEETGYINIINNSVNWTIDGECCFYPVNYSINITLVPSSTTFVNSEILWIIFVSMTLSVLILATVLGNVLVIAAILLEKNLHTVGNYLVLSLALTDLTVACLVMPLGAVYEVRQEWVFGLILCDVWTSCDVLCCTASILHLLAIAVDRYWAVTNVDYIHQRSFLHIGIMILLVWTVSGIVSFGPVLGWKDPEYKERILIHKICLVSQDIGYQVFATFASFYIPLVLVLCLYWRIYQEARKRIRRRSGTPGYCSFRKLPVPPPVSSMTEMTTFVTHSSSNSHFEAMLSSRNGYMANYNGSFKSHIRPKRKKIKCSKDSLAETNRERKAAKTLAIITGVFVMCWLPFFVVVLVMPICSSCNLPSYLFSLFVWLGYSNSMLNPIIYTIFSPDFRCAFKRMMFHSKK</sequence>
<feature type="transmembrane region" description="Helical" evidence="13">
    <location>
        <begin position="62"/>
        <end position="90"/>
    </location>
</feature>
<comment type="similarity">
    <text evidence="2 12">Belongs to the G-protein coupled receptor 1 family.</text>
</comment>
<evidence type="ECO:0000256" key="2">
    <source>
        <dbReference type="ARBA" id="ARBA00010663"/>
    </source>
</evidence>
<feature type="transmembrane region" description="Helical" evidence="13">
    <location>
        <begin position="346"/>
        <end position="366"/>
    </location>
</feature>
<dbReference type="PROSITE" id="PS50262">
    <property type="entry name" value="G_PROTEIN_RECEP_F1_2"/>
    <property type="match status" value="1"/>
</dbReference>
<feature type="transmembrane region" description="Helical" evidence="13">
    <location>
        <begin position="102"/>
        <end position="125"/>
    </location>
</feature>
<dbReference type="GeneID" id="106457045"/>
<dbReference type="Pfam" id="PF00001">
    <property type="entry name" value="7tm_1"/>
    <property type="match status" value="1"/>
</dbReference>
<evidence type="ECO:0000256" key="9">
    <source>
        <dbReference type="ARBA" id="ARBA00023170"/>
    </source>
</evidence>
<dbReference type="InterPro" id="IPR017452">
    <property type="entry name" value="GPCR_Rhodpsn_7TM"/>
</dbReference>
<dbReference type="RefSeq" id="XP_022238576.1">
    <property type="nucleotide sequence ID" value="XM_022382868.1"/>
</dbReference>
<evidence type="ECO:0000256" key="5">
    <source>
        <dbReference type="ARBA" id="ARBA00022989"/>
    </source>
</evidence>
<keyword evidence="4 12" id="KW-0812">Transmembrane</keyword>
<dbReference type="SMART" id="SM01381">
    <property type="entry name" value="7TM_GPCR_Srsx"/>
    <property type="match status" value="1"/>
</dbReference>
<evidence type="ECO:0000256" key="10">
    <source>
        <dbReference type="ARBA" id="ARBA00023180"/>
    </source>
</evidence>
<keyword evidence="3" id="KW-1003">Cell membrane</keyword>
<dbReference type="InterPro" id="IPR002231">
    <property type="entry name" value="5HT_rcpt"/>
</dbReference>
<proteinExistence type="inferred from homology"/>
<dbReference type="PRINTS" id="PR00237">
    <property type="entry name" value="GPCRRHODOPSN"/>
</dbReference>
<accession>A0ABM1S4M0</accession>
<dbReference type="PANTHER" id="PTHR24248">
    <property type="entry name" value="ADRENERGIC RECEPTOR-RELATED G-PROTEIN COUPLED RECEPTOR"/>
    <property type="match status" value="1"/>
</dbReference>
<keyword evidence="8" id="KW-1015">Disulfide bond</keyword>
<feature type="transmembrane region" description="Helical" evidence="13">
    <location>
        <begin position="178"/>
        <end position="201"/>
    </location>
</feature>
<evidence type="ECO:0000256" key="7">
    <source>
        <dbReference type="ARBA" id="ARBA00023136"/>
    </source>
</evidence>
<keyword evidence="9 12" id="KW-0675">Receptor</keyword>
<keyword evidence="15" id="KW-1185">Reference proteome</keyword>
<feature type="transmembrane region" description="Helical" evidence="13">
    <location>
        <begin position="378"/>
        <end position="401"/>
    </location>
</feature>
<evidence type="ECO:0000256" key="6">
    <source>
        <dbReference type="ARBA" id="ARBA00023040"/>
    </source>
</evidence>
<evidence type="ECO:0000313" key="16">
    <source>
        <dbReference type="RefSeq" id="XP_013771883.1"/>
    </source>
</evidence>
<evidence type="ECO:0000256" key="13">
    <source>
        <dbReference type="SAM" id="Phobius"/>
    </source>
</evidence>
<evidence type="ECO:0000259" key="14">
    <source>
        <dbReference type="PROSITE" id="PS50262"/>
    </source>
</evidence>
<keyword evidence="10" id="KW-0325">Glycoprotein</keyword>
<evidence type="ECO:0000256" key="8">
    <source>
        <dbReference type="ARBA" id="ARBA00023157"/>
    </source>
</evidence>
<feature type="transmembrane region" description="Helical" evidence="13">
    <location>
        <begin position="229"/>
        <end position="250"/>
    </location>
</feature>
<dbReference type="PROSITE" id="PS00237">
    <property type="entry name" value="G_PROTEIN_RECEP_F1_1"/>
    <property type="match status" value="1"/>
</dbReference>
<dbReference type="RefSeq" id="XP_022238575.1">
    <property type="nucleotide sequence ID" value="XM_022382867.1"/>
</dbReference>
<name>A0ABM1S4M0_LIMPO</name>
<protein>
    <submittedName>
        <fullName evidence="16 17">5-hydroxytryptamine receptor 2A-like</fullName>
    </submittedName>
</protein>
<keyword evidence="7 13" id="KW-0472">Membrane</keyword>
<feature type="domain" description="G-protein coupled receptors family 1 profile" evidence="14">
    <location>
        <begin position="82"/>
        <end position="398"/>
    </location>
</feature>
<evidence type="ECO:0000256" key="4">
    <source>
        <dbReference type="ARBA" id="ARBA00022692"/>
    </source>
</evidence>
<evidence type="ECO:0000256" key="1">
    <source>
        <dbReference type="ARBA" id="ARBA00004651"/>
    </source>
</evidence>
<evidence type="ECO:0000313" key="17">
    <source>
        <dbReference type="RefSeq" id="XP_022238575.1"/>
    </source>
</evidence>
<keyword evidence="5 13" id="KW-1133">Transmembrane helix</keyword>
<dbReference type="Proteomes" id="UP000694941">
    <property type="component" value="Unplaced"/>
</dbReference>